<reference evidence="3" key="1">
    <citation type="submission" date="2014-05" db="EMBL/GenBank/DDBJ databases">
        <authorList>
            <person name="Chronopoulou M."/>
        </authorList>
    </citation>
    <scope>NUCLEOTIDE SEQUENCE</scope>
    <source>
        <tissue evidence="3">Whole organism</tissue>
    </source>
</reference>
<protein>
    <submittedName>
        <fullName evidence="3">Uncharacterized protein</fullName>
    </submittedName>
</protein>
<feature type="region of interest" description="Disordered" evidence="1">
    <location>
        <begin position="122"/>
        <end position="144"/>
    </location>
</feature>
<proteinExistence type="predicted"/>
<keyword evidence="2" id="KW-1133">Transmembrane helix</keyword>
<feature type="compositionally biased region" description="Low complexity" evidence="1">
    <location>
        <begin position="122"/>
        <end position="131"/>
    </location>
</feature>
<evidence type="ECO:0000256" key="1">
    <source>
        <dbReference type="SAM" id="MobiDB-lite"/>
    </source>
</evidence>
<name>A0A0K2UQH9_LEPSM</name>
<dbReference type="AlphaFoldDB" id="A0A0K2UQH9"/>
<dbReference type="EMBL" id="HACA01022766">
    <property type="protein sequence ID" value="CDW40127.1"/>
    <property type="molecule type" value="Transcribed_RNA"/>
</dbReference>
<accession>A0A0K2UQH9</accession>
<organism evidence="3">
    <name type="scientific">Lepeophtheirus salmonis</name>
    <name type="common">Salmon louse</name>
    <name type="synonym">Caligus salmonis</name>
    <dbReference type="NCBI Taxonomy" id="72036"/>
    <lineage>
        <taxon>Eukaryota</taxon>
        <taxon>Metazoa</taxon>
        <taxon>Ecdysozoa</taxon>
        <taxon>Arthropoda</taxon>
        <taxon>Crustacea</taxon>
        <taxon>Multicrustacea</taxon>
        <taxon>Hexanauplia</taxon>
        <taxon>Copepoda</taxon>
        <taxon>Siphonostomatoida</taxon>
        <taxon>Caligidae</taxon>
        <taxon>Lepeophtheirus</taxon>
    </lineage>
</organism>
<evidence type="ECO:0000313" key="3">
    <source>
        <dbReference type="EMBL" id="CDW40127.1"/>
    </source>
</evidence>
<keyword evidence="2" id="KW-0472">Membrane</keyword>
<feature type="transmembrane region" description="Helical" evidence="2">
    <location>
        <begin position="42"/>
        <end position="63"/>
    </location>
</feature>
<sequence>MSGDIQPRHRNRKQQRQLFKAVKPEEPSPIVDVLIEQPRSTILSKVAFCFIVISFSCALGLVIKEFLEDSSTPHEANGALMPNLQGLPDNIYVGASSLYEETSTFISSISSTISSHVKSSENELLNESPLETQVETPPLYGTDP</sequence>
<evidence type="ECO:0000256" key="2">
    <source>
        <dbReference type="SAM" id="Phobius"/>
    </source>
</evidence>
<keyword evidence="2" id="KW-0812">Transmembrane</keyword>